<sequence>MRFLLRLICIGTFSLFLSLIMPWWCLVLVAGVVAFFLPGSNFNAFLSGFLGGGLLWMVMAWKEDVEVDSIMSLKIVALFPVDDVNMLIIATGLLGAVAGALGAFTGNSFRQLFIKKKEKSFYS</sequence>
<dbReference type="Proteomes" id="UP000184474">
    <property type="component" value="Unassembled WGS sequence"/>
</dbReference>
<protein>
    <submittedName>
        <fullName evidence="2">Uncharacterized protein</fullName>
    </submittedName>
</protein>
<evidence type="ECO:0000313" key="3">
    <source>
        <dbReference type="Proteomes" id="UP000184474"/>
    </source>
</evidence>
<reference evidence="3" key="1">
    <citation type="submission" date="2016-11" db="EMBL/GenBank/DDBJ databases">
        <authorList>
            <person name="Varghese N."/>
            <person name="Submissions S."/>
        </authorList>
    </citation>
    <scope>NUCLEOTIDE SEQUENCE [LARGE SCALE GENOMIC DNA]</scope>
    <source>
        <strain evidence="3">DSM 26134</strain>
    </source>
</reference>
<feature type="transmembrane region" description="Helical" evidence="1">
    <location>
        <begin position="86"/>
        <end position="109"/>
    </location>
</feature>
<accession>A0A1M6K8Z7</accession>
<proteinExistence type="predicted"/>
<dbReference type="EMBL" id="FRAA01000001">
    <property type="protein sequence ID" value="SHJ55327.1"/>
    <property type="molecule type" value="Genomic_DNA"/>
</dbReference>
<feature type="transmembrane region" description="Helical" evidence="1">
    <location>
        <begin position="12"/>
        <end position="37"/>
    </location>
</feature>
<dbReference type="STRING" id="156994.SAMN04488028_101482"/>
<keyword evidence="1" id="KW-0472">Membrane</keyword>
<keyword evidence="3" id="KW-1185">Reference proteome</keyword>
<keyword evidence="1" id="KW-0812">Transmembrane</keyword>
<keyword evidence="1" id="KW-1133">Transmembrane helix</keyword>
<dbReference type="AlphaFoldDB" id="A0A1M6K8Z7"/>
<evidence type="ECO:0000313" key="2">
    <source>
        <dbReference type="EMBL" id="SHJ55327.1"/>
    </source>
</evidence>
<feature type="transmembrane region" description="Helical" evidence="1">
    <location>
        <begin position="44"/>
        <end position="61"/>
    </location>
</feature>
<gene>
    <name evidence="2" type="ORF">SAMN04488028_101482</name>
</gene>
<organism evidence="2 3">
    <name type="scientific">Reichenbachiella agariperforans</name>
    <dbReference type="NCBI Taxonomy" id="156994"/>
    <lineage>
        <taxon>Bacteria</taxon>
        <taxon>Pseudomonadati</taxon>
        <taxon>Bacteroidota</taxon>
        <taxon>Cytophagia</taxon>
        <taxon>Cytophagales</taxon>
        <taxon>Reichenbachiellaceae</taxon>
        <taxon>Reichenbachiella</taxon>
    </lineage>
</organism>
<evidence type="ECO:0000256" key="1">
    <source>
        <dbReference type="SAM" id="Phobius"/>
    </source>
</evidence>
<name>A0A1M6K8Z7_REIAG</name>
<dbReference type="RefSeq" id="WP_139280863.1">
    <property type="nucleotide sequence ID" value="NZ_FRAA01000001.1"/>
</dbReference>